<protein>
    <submittedName>
        <fullName evidence="3">Coiled-coil-helix-coiled-coil-helix domain-containing protein 1-like</fullName>
    </submittedName>
</protein>
<dbReference type="InterPro" id="IPR033620">
    <property type="entry name" value="Ribosomal_mS37_met"/>
</dbReference>
<dbReference type="AlphaFoldDB" id="A0AAD8D8C7"/>
<dbReference type="GO" id="GO:0005654">
    <property type="term" value="C:nucleoplasm"/>
    <property type="evidence" value="ECO:0007669"/>
    <property type="project" value="TreeGrafter"/>
</dbReference>
<dbReference type="SUPFAM" id="SSF47072">
    <property type="entry name" value="Cysteine alpha-hairpin motif"/>
    <property type="match status" value="1"/>
</dbReference>
<organism evidence="3 4">
    <name type="scientific">Acipenser oxyrinchus oxyrinchus</name>
    <dbReference type="NCBI Taxonomy" id="40147"/>
    <lineage>
        <taxon>Eukaryota</taxon>
        <taxon>Metazoa</taxon>
        <taxon>Chordata</taxon>
        <taxon>Craniata</taxon>
        <taxon>Vertebrata</taxon>
        <taxon>Euteleostomi</taxon>
        <taxon>Actinopterygii</taxon>
        <taxon>Chondrostei</taxon>
        <taxon>Acipenseriformes</taxon>
        <taxon>Acipenseridae</taxon>
        <taxon>Acipenser</taxon>
    </lineage>
</organism>
<dbReference type="GO" id="GO:0032543">
    <property type="term" value="P:mitochondrial translation"/>
    <property type="evidence" value="ECO:0007669"/>
    <property type="project" value="InterPro"/>
</dbReference>
<reference evidence="3" key="1">
    <citation type="submission" date="2022-02" db="EMBL/GenBank/DDBJ databases">
        <title>Atlantic sturgeon de novo genome assembly.</title>
        <authorList>
            <person name="Stock M."/>
            <person name="Klopp C."/>
            <person name="Guiguen Y."/>
            <person name="Cabau C."/>
            <person name="Parinello H."/>
            <person name="Santidrian Yebra-Pimentel E."/>
            <person name="Kuhl H."/>
            <person name="Dirks R.P."/>
            <person name="Guessner J."/>
            <person name="Wuertz S."/>
            <person name="Du K."/>
            <person name="Schartl M."/>
        </authorList>
    </citation>
    <scope>NUCLEOTIDE SEQUENCE</scope>
    <source>
        <strain evidence="3">STURGEONOMICS-FGT-2020</strain>
        <tissue evidence="3">Whole blood</tissue>
    </source>
</reference>
<comment type="caution">
    <text evidence="3">The sequence shown here is derived from an EMBL/GenBank/DDBJ whole genome shotgun (WGS) entry which is preliminary data.</text>
</comment>
<dbReference type="PANTHER" id="PTHR31278:SF2">
    <property type="entry name" value="SMALL RIBOSOMAL SUBUNIT PROTEIN MS37"/>
    <property type="match status" value="1"/>
</dbReference>
<proteinExistence type="predicted"/>
<feature type="domain" description="CHCH" evidence="2">
    <location>
        <begin position="49"/>
        <end position="80"/>
    </location>
</feature>
<keyword evidence="1" id="KW-1015">Disulfide bond</keyword>
<dbReference type="Proteomes" id="UP001230051">
    <property type="component" value="Unassembled WGS sequence"/>
</dbReference>
<keyword evidence="4" id="KW-1185">Reference proteome</keyword>
<dbReference type="Pfam" id="PF06747">
    <property type="entry name" value="CHCH"/>
    <property type="match status" value="1"/>
</dbReference>
<name>A0AAD8D8C7_ACIOX</name>
<gene>
    <name evidence="3" type="primary">CHCHD1</name>
    <name evidence="3" type="ORF">AOXY_G14773</name>
</gene>
<dbReference type="InterPro" id="IPR009069">
    <property type="entry name" value="Cys_alpha_HP_mot_SF"/>
</dbReference>
<evidence type="ECO:0000259" key="2">
    <source>
        <dbReference type="Pfam" id="PF06747"/>
    </source>
</evidence>
<evidence type="ECO:0000256" key="1">
    <source>
        <dbReference type="ARBA" id="ARBA00023157"/>
    </source>
</evidence>
<dbReference type="GO" id="GO:0005761">
    <property type="term" value="C:mitochondrial ribosome"/>
    <property type="evidence" value="ECO:0007669"/>
    <property type="project" value="InterPro"/>
</dbReference>
<accession>A0AAD8D8C7</accession>
<evidence type="ECO:0000313" key="3">
    <source>
        <dbReference type="EMBL" id="KAK1164456.1"/>
    </source>
</evidence>
<dbReference type="PANTHER" id="PTHR31278">
    <property type="entry name" value="CHCHD1"/>
    <property type="match status" value="1"/>
</dbReference>
<sequence>MATKGSGLQAKVSRMLSKEFGKPILKPNKPLALRNEVANRKLRQGEASCLTEMSVMMACWKQSEFNHAACAQEVQAFQRCTALAQAERKARMGQESSGQGGRLHPKQANTLLKRHPNLYREI</sequence>
<dbReference type="GO" id="GO:0003723">
    <property type="term" value="F:RNA binding"/>
    <property type="evidence" value="ECO:0007669"/>
    <property type="project" value="TreeGrafter"/>
</dbReference>
<evidence type="ECO:0000313" key="4">
    <source>
        <dbReference type="Proteomes" id="UP001230051"/>
    </source>
</evidence>
<dbReference type="EMBL" id="JAGXEW010000013">
    <property type="protein sequence ID" value="KAK1164456.1"/>
    <property type="molecule type" value="Genomic_DNA"/>
</dbReference>
<dbReference type="InterPro" id="IPR010625">
    <property type="entry name" value="CHCH"/>
</dbReference>